<dbReference type="SUPFAM" id="SSF53335">
    <property type="entry name" value="S-adenosyl-L-methionine-dependent methyltransferases"/>
    <property type="match status" value="1"/>
</dbReference>
<name>A0A1F5TRS2_9BACT</name>
<dbReference type="AlphaFoldDB" id="A0A1F5TRS2"/>
<evidence type="ECO:0000313" key="2">
    <source>
        <dbReference type="Proteomes" id="UP000177579"/>
    </source>
</evidence>
<dbReference type="Proteomes" id="UP000177579">
    <property type="component" value="Unassembled WGS sequence"/>
</dbReference>
<reference evidence="1 2" key="1">
    <citation type="journal article" date="2016" name="Nat. Commun.">
        <title>Thousands of microbial genomes shed light on interconnected biogeochemical processes in an aquifer system.</title>
        <authorList>
            <person name="Anantharaman K."/>
            <person name="Brown C.T."/>
            <person name="Hug L.A."/>
            <person name="Sharon I."/>
            <person name="Castelle C.J."/>
            <person name="Probst A.J."/>
            <person name="Thomas B.C."/>
            <person name="Singh A."/>
            <person name="Wilkins M.J."/>
            <person name="Karaoz U."/>
            <person name="Brodie E.L."/>
            <person name="Williams K.H."/>
            <person name="Hubbard S.S."/>
            <person name="Banfield J.F."/>
        </authorList>
    </citation>
    <scope>NUCLEOTIDE SEQUENCE [LARGE SCALE GENOMIC DNA]</scope>
</reference>
<accession>A0A1F5TRS2</accession>
<proteinExistence type="predicted"/>
<dbReference type="PANTHER" id="PTHR43861">
    <property type="entry name" value="TRANS-ACONITATE 2-METHYLTRANSFERASE-RELATED"/>
    <property type="match status" value="1"/>
</dbReference>
<dbReference type="Pfam" id="PF13489">
    <property type="entry name" value="Methyltransf_23"/>
    <property type="match status" value="1"/>
</dbReference>
<dbReference type="EMBL" id="MFGO01000007">
    <property type="protein sequence ID" value="OGF41642.1"/>
    <property type="molecule type" value="Genomic_DNA"/>
</dbReference>
<evidence type="ECO:0008006" key="3">
    <source>
        <dbReference type="Google" id="ProtNLM"/>
    </source>
</evidence>
<dbReference type="CDD" id="cd02440">
    <property type="entry name" value="AdoMet_MTases"/>
    <property type="match status" value="1"/>
</dbReference>
<sequence length="292" mass="34474">MQYKTRKKIKTDFIINEWQKSNIDVSRFFKDIPEIYIYKCLDTGYKFFYPFNTAGDDQFYQDLQQFDWYYMKDKWEYDEAFKLINKGDKVLEIGCGQGDFLKRLQDNNVDVTGIEFNEEAMRKSKEKGLNIYKETIQEHAKTHQKRYDIVCSFQVMEHIPEIGEAVRASIDTLKPGGKLIISVPNNNSIINQDPKGLLNRPPHHIGLWDKKSLSNLEKIFNIKLEKIKTEPLQRHHYKTYYNMIFGNKINDFFGDLAIKINIVPKKILIYLLEKGLRKKIIGHSIIAIFTKK</sequence>
<organism evidence="1 2">
    <name type="scientific">Candidatus Falkowbacteria bacterium RIFOXYD2_FULL_34_120</name>
    <dbReference type="NCBI Taxonomy" id="1798007"/>
    <lineage>
        <taxon>Bacteria</taxon>
        <taxon>Candidatus Falkowiibacteriota</taxon>
    </lineage>
</organism>
<dbReference type="InterPro" id="IPR029063">
    <property type="entry name" value="SAM-dependent_MTases_sf"/>
</dbReference>
<comment type="caution">
    <text evidence="1">The sequence shown here is derived from an EMBL/GenBank/DDBJ whole genome shotgun (WGS) entry which is preliminary data.</text>
</comment>
<dbReference type="Gene3D" id="3.40.50.150">
    <property type="entry name" value="Vaccinia Virus protein VP39"/>
    <property type="match status" value="1"/>
</dbReference>
<gene>
    <name evidence="1" type="ORF">A2531_06405</name>
</gene>
<evidence type="ECO:0000313" key="1">
    <source>
        <dbReference type="EMBL" id="OGF41642.1"/>
    </source>
</evidence>
<protein>
    <recommendedName>
        <fullName evidence="3">Methyltransferase domain-containing protein</fullName>
    </recommendedName>
</protein>